<proteinExistence type="predicted"/>
<reference evidence="2" key="2">
    <citation type="submission" date="2020-09" db="EMBL/GenBank/DDBJ databases">
        <authorList>
            <person name="Sun Q."/>
            <person name="Ohkuma M."/>
        </authorList>
    </citation>
    <scope>NUCLEOTIDE SEQUENCE</scope>
    <source>
        <strain evidence="2">JCM 4386</strain>
    </source>
</reference>
<dbReference type="Proteomes" id="UP000606194">
    <property type="component" value="Unassembled WGS sequence"/>
</dbReference>
<evidence type="ECO:0000313" key="2">
    <source>
        <dbReference type="EMBL" id="GGR67333.1"/>
    </source>
</evidence>
<comment type="caution">
    <text evidence="2">The sequence shown here is derived from an EMBL/GenBank/DDBJ whole genome shotgun (WGS) entry which is preliminary data.</text>
</comment>
<organism evidence="2 3">
    <name type="scientific">Streptomyces humidus</name>
    <dbReference type="NCBI Taxonomy" id="52259"/>
    <lineage>
        <taxon>Bacteria</taxon>
        <taxon>Bacillati</taxon>
        <taxon>Actinomycetota</taxon>
        <taxon>Actinomycetes</taxon>
        <taxon>Kitasatosporales</taxon>
        <taxon>Streptomycetaceae</taxon>
        <taxon>Streptomyces</taxon>
    </lineage>
</organism>
<reference evidence="2" key="1">
    <citation type="journal article" date="2014" name="Int. J. Syst. Evol. Microbiol.">
        <title>Complete genome sequence of Corynebacterium casei LMG S-19264T (=DSM 44701T), isolated from a smear-ripened cheese.</title>
        <authorList>
            <consortium name="US DOE Joint Genome Institute (JGI-PGF)"/>
            <person name="Walter F."/>
            <person name="Albersmeier A."/>
            <person name="Kalinowski J."/>
            <person name="Ruckert C."/>
        </authorList>
    </citation>
    <scope>NUCLEOTIDE SEQUENCE</scope>
    <source>
        <strain evidence="2">JCM 4386</strain>
    </source>
</reference>
<dbReference type="InterPro" id="IPR007278">
    <property type="entry name" value="DUF397"/>
</dbReference>
<dbReference type="Pfam" id="PF04149">
    <property type="entry name" value="DUF397"/>
    <property type="match status" value="1"/>
</dbReference>
<keyword evidence="3" id="KW-1185">Reference proteome</keyword>
<feature type="domain" description="DUF397" evidence="1">
    <location>
        <begin position="8"/>
        <end position="59"/>
    </location>
</feature>
<dbReference type="EMBL" id="BMTL01000001">
    <property type="protein sequence ID" value="GGR67333.1"/>
    <property type="molecule type" value="Genomic_DNA"/>
</dbReference>
<dbReference type="RefSeq" id="WP_190147310.1">
    <property type="nucleotide sequence ID" value="NZ_BMTL01000001.1"/>
</dbReference>
<sequence length="66" mass="7308">MTSPSTPRWFKSSFSGGSGTECVECARNGSAILVRDSKREDGPSVAVQHQAWRLFVDSLHREGLER</sequence>
<accession>A0A918FQ48</accession>
<protein>
    <recommendedName>
        <fullName evidence="1">DUF397 domain-containing protein</fullName>
    </recommendedName>
</protein>
<name>A0A918FQ48_9ACTN</name>
<evidence type="ECO:0000259" key="1">
    <source>
        <dbReference type="Pfam" id="PF04149"/>
    </source>
</evidence>
<evidence type="ECO:0000313" key="3">
    <source>
        <dbReference type="Proteomes" id="UP000606194"/>
    </source>
</evidence>
<gene>
    <name evidence="2" type="ORF">GCM10010269_02610</name>
</gene>
<dbReference type="AlphaFoldDB" id="A0A918FQ48"/>